<reference evidence="2" key="1">
    <citation type="submission" date="2023-05" db="EMBL/GenBank/DDBJ databases">
        <title>Nepenthes gracilis genome sequencing.</title>
        <authorList>
            <person name="Fukushima K."/>
        </authorList>
    </citation>
    <scope>NUCLEOTIDE SEQUENCE</scope>
    <source>
        <strain evidence="2">SING2019-196</strain>
    </source>
</reference>
<sequence length="328" mass="35965">MPRRERPWLAAAGNRRTLADFDRGSSRSRSLEVESLLWDPPRRPGVEAQYFVRPPRFLLSPFPYMGLLFRPHLRGLRGPLPPLFRAKGSRTPSLPRVPRRAFPFGSPACNGDPAPAARRPPRQELASAPPAASLSHQPPHVVGKLSPAPDDSPSRGARPTLSFGSLERIIVDGTISPRQIPHGGGGQQGQESGTSFLLRGQDHWTSRDARADNTLLRVAVAMDTRFGTISACQPQIVSRGSSRPILFMKRRCCSPFASLYLLDHASCLSLGPFGAVLIKALYSAFLRGARLRKRMSSQLTRLGELDPVKRMSPSPRSLARASAVPKPR</sequence>
<feature type="region of interest" description="Disordered" evidence="1">
    <location>
        <begin position="84"/>
        <end position="160"/>
    </location>
</feature>
<name>A0AAD3P5J2_NEPGR</name>
<comment type="caution">
    <text evidence="2">The sequence shown here is derived from an EMBL/GenBank/DDBJ whole genome shotgun (WGS) entry which is preliminary data.</text>
</comment>
<accession>A0AAD3P5J2</accession>
<feature type="compositionally biased region" description="Low complexity" evidence="1">
    <location>
        <begin position="125"/>
        <end position="140"/>
    </location>
</feature>
<evidence type="ECO:0000313" key="2">
    <source>
        <dbReference type="EMBL" id="GMH00209.1"/>
    </source>
</evidence>
<organism evidence="2 3">
    <name type="scientific">Nepenthes gracilis</name>
    <name type="common">Slender pitcher plant</name>
    <dbReference type="NCBI Taxonomy" id="150966"/>
    <lineage>
        <taxon>Eukaryota</taxon>
        <taxon>Viridiplantae</taxon>
        <taxon>Streptophyta</taxon>
        <taxon>Embryophyta</taxon>
        <taxon>Tracheophyta</taxon>
        <taxon>Spermatophyta</taxon>
        <taxon>Magnoliopsida</taxon>
        <taxon>eudicotyledons</taxon>
        <taxon>Gunneridae</taxon>
        <taxon>Pentapetalae</taxon>
        <taxon>Caryophyllales</taxon>
        <taxon>Nepenthaceae</taxon>
        <taxon>Nepenthes</taxon>
    </lineage>
</organism>
<dbReference type="Proteomes" id="UP001279734">
    <property type="component" value="Unassembled WGS sequence"/>
</dbReference>
<evidence type="ECO:0000256" key="1">
    <source>
        <dbReference type="SAM" id="MobiDB-lite"/>
    </source>
</evidence>
<keyword evidence="3" id="KW-1185">Reference proteome</keyword>
<gene>
    <name evidence="2" type="ORF">Nepgr_002048</name>
</gene>
<evidence type="ECO:0000313" key="3">
    <source>
        <dbReference type="Proteomes" id="UP001279734"/>
    </source>
</evidence>
<feature type="compositionally biased region" description="Low complexity" evidence="1">
    <location>
        <begin position="310"/>
        <end position="328"/>
    </location>
</feature>
<dbReference type="EMBL" id="BSYO01000002">
    <property type="protein sequence ID" value="GMH00209.1"/>
    <property type="molecule type" value="Genomic_DNA"/>
</dbReference>
<protein>
    <submittedName>
        <fullName evidence="2">Uncharacterized protein</fullName>
    </submittedName>
</protein>
<proteinExistence type="predicted"/>
<feature type="region of interest" description="Disordered" evidence="1">
    <location>
        <begin position="304"/>
        <end position="328"/>
    </location>
</feature>
<dbReference type="AlphaFoldDB" id="A0AAD3P5J2"/>